<sequence length="198" mass="22120">ILLGPVILFAAFCVSSDGAKPAIALAIKRLGKSTGAAVAGVILISLPWTIANGLDWLDKSYRANVGMYQETTLTAFNVWYLDMLVHETPQFQQLPQSETLLMGMERKAWGLALAMAAGQEDHRHRRFLAHPLQQVHPVHPGHLDIEHRHIRQFLVERVQRGLSVIIGFDLKALGFERHGDGCQDVPVIVHQSNPRHFE</sequence>
<evidence type="ECO:0000313" key="1">
    <source>
        <dbReference type="EMBL" id="KKL85414.1"/>
    </source>
</evidence>
<comment type="caution">
    <text evidence="1">The sequence shown here is derived from an EMBL/GenBank/DDBJ whole genome shotgun (WGS) entry which is preliminary data.</text>
</comment>
<accession>A0A0F9FGA0</accession>
<name>A0A0F9FGA0_9ZZZZ</name>
<protein>
    <submittedName>
        <fullName evidence="1">Uncharacterized protein</fullName>
    </submittedName>
</protein>
<gene>
    <name evidence="1" type="ORF">LCGC14_1954980</name>
</gene>
<dbReference type="AlphaFoldDB" id="A0A0F9FGA0"/>
<dbReference type="EMBL" id="LAZR01021412">
    <property type="protein sequence ID" value="KKL85414.1"/>
    <property type="molecule type" value="Genomic_DNA"/>
</dbReference>
<reference evidence="1" key="1">
    <citation type="journal article" date="2015" name="Nature">
        <title>Complex archaea that bridge the gap between prokaryotes and eukaryotes.</title>
        <authorList>
            <person name="Spang A."/>
            <person name="Saw J.H."/>
            <person name="Jorgensen S.L."/>
            <person name="Zaremba-Niedzwiedzka K."/>
            <person name="Martijn J."/>
            <person name="Lind A.E."/>
            <person name="van Eijk R."/>
            <person name="Schleper C."/>
            <person name="Guy L."/>
            <person name="Ettema T.J."/>
        </authorList>
    </citation>
    <scope>NUCLEOTIDE SEQUENCE</scope>
</reference>
<organism evidence="1">
    <name type="scientific">marine sediment metagenome</name>
    <dbReference type="NCBI Taxonomy" id="412755"/>
    <lineage>
        <taxon>unclassified sequences</taxon>
        <taxon>metagenomes</taxon>
        <taxon>ecological metagenomes</taxon>
    </lineage>
</organism>
<proteinExistence type="predicted"/>
<feature type="non-terminal residue" evidence="1">
    <location>
        <position position="1"/>
    </location>
</feature>